<dbReference type="Gene3D" id="3.90.226.10">
    <property type="entry name" value="2-enoyl-CoA Hydratase, Chain A, domain 1"/>
    <property type="match status" value="1"/>
</dbReference>
<organism evidence="7 8">
    <name type="scientific">Pectinatus haikarae</name>
    <dbReference type="NCBI Taxonomy" id="349096"/>
    <lineage>
        <taxon>Bacteria</taxon>
        <taxon>Bacillati</taxon>
        <taxon>Bacillota</taxon>
        <taxon>Negativicutes</taxon>
        <taxon>Selenomonadales</taxon>
        <taxon>Selenomonadaceae</taxon>
        <taxon>Pectinatus</taxon>
    </lineage>
</organism>
<keyword evidence="4" id="KW-0378">Hydrolase</keyword>
<evidence type="ECO:0000313" key="7">
    <source>
        <dbReference type="EMBL" id="MDQ0204075.1"/>
    </source>
</evidence>
<dbReference type="PANTHER" id="PTHR10381:SF70">
    <property type="entry name" value="ATP-DEPENDENT CLP PROTEASE PROTEOLYTIC SUBUNIT"/>
    <property type="match status" value="1"/>
</dbReference>
<dbReference type="InterPro" id="IPR023562">
    <property type="entry name" value="ClpP/TepA"/>
</dbReference>
<evidence type="ECO:0000256" key="2">
    <source>
        <dbReference type="ARBA" id="ARBA00022490"/>
    </source>
</evidence>
<accession>A0ABT9Y9A6</accession>
<dbReference type="RefSeq" id="WP_307224242.1">
    <property type="nucleotide sequence ID" value="NZ_CP116940.1"/>
</dbReference>
<dbReference type="Pfam" id="PF00574">
    <property type="entry name" value="CLP_protease"/>
    <property type="match status" value="1"/>
</dbReference>
<comment type="similarity">
    <text evidence="1 6">Belongs to the peptidase S14 family.</text>
</comment>
<dbReference type="Proteomes" id="UP001239167">
    <property type="component" value="Unassembled WGS sequence"/>
</dbReference>
<evidence type="ECO:0000256" key="5">
    <source>
        <dbReference type="ARBA" id="ARBA00022825"/>
    </source>
</evidence>
<keyword evidence="5" id="KW-0720">Serine protease</keyword>
<evidence type="ECO:0000313" key="8">
    <source>
        <dbReference type="Proteomes" id="UP001239167"/>
    </source>
</evidence>
<dbReference type="GO" id="GO:0008233">
    <property type="term" value="F:peptidase activity"/>
    <property type="evidence" value="ECO:0007669"/>
    <property type="project" value="UniProtKB-KW"/>
</dbReference>
<name>A0ABT9Y9A6_9FIRM</name>
<evidence type="ECO:0000256" key="3">
    <source>
        <dbReference type="ARBA" id="ARBA00022670"/>
    </source>
</evidence>
<proteinExistence type="inferred from homology"/>
<reference evidence="7 8" key="1">
    <citation type="submission" date="2023-07" db="EMBL/GenBank/DDBJ databases">
        <title>Genomic Encyclopedia of Type Strains, Phase IV (KMG-IV): sequencing the most valuable type-strain genomes for metagenomic binning, comparative biology and taxonomic classification.</title>
        <authorList>
            <person name="Goeker M."/>
        </authorList>
    </citation>
    <scope>NUCLEOTIDE SEQUENCE [LARGE SCALE GENOMIC DNA]</scope>
    <source>
        <strain evidence="7 8">DSM 16980</strain>
    </source>
</reference>
<evidence type="ECO:0000256" key="6">
    <source>
        <dbReference type="RuleBase" id="RU003567"/>
    </source>
</evidence>
<dbReference type="GO" id="GO:0006508">
    <property type="term" value="P:proteolysis"/>
    <property type="evidence" value="ECO:0007669"/>
    <property type="project" value="UniProtKB-KW"/>
</dbReference>
<evidence type="ECO:0000256" key="1">
    <source>
        <dbReference type="ARBA" id="ARBA00007039"/>
    </source>
</evidence>
<protein>
    <recommendedName>
        <fullName evidence="6">ATP-dependent Clp protease proteolytic subunit</fullName>
    </recommendedName>
</protein>
<comment type="caution">
    <text evidence="7">The sequence shown here is derived from an EMBL/GenBank/DDBJ whole genome shotgun (WGS) entry which is preliminary data.</text>
</comment>
<evidence type="ECO:0000256" key="4">
    <source>
        <dbReference type="ARBA" id="ARBA00022801"/>
    </source>
</evidence>
<keyword evidence="3 7" id="KW-0645">Protease</keyword>
<keyword evidence="2" id="KW-0963">Cytoplasm</keyword>
<dbReference type="InterPro" id="IPR029045">
    <property type="entry name" value="ClpP/crotonase-like_dom_sf"/>
</dbReference>
<sequence length="260" mass="28440">MMKGFEIKNVTDTSADLYVTGQIMDDMSKNMVKLFGDDDTAGFVFPVDVKNQLDQLKGKSLNVYINSPGGTVFAGVAIANMLKRHDGETTAIVDGVAASIATQIFFACDNKQMPKNAYLMIHKPMMSTAGNADELLQAADTLDTIQKGMESLYVSNAQKGITADQIHEMVNKTTWLTGEDAAQIFNIKTTDALQMVACVGKLPENIGNIPENIKFVAENMPKKPVKQPENNDKSIEKLAEYKLKRQKNDIAVALAMAQIL</sequence>
<dbReference type="PRINTS" id="PR00127">
    <property type="entry name" value="CLPPROTEASEP"/>
</dbReference>
<dbReference type="CDD" id="cd07016">
    <property type="entry name" value="S14_ClpP_1"/>
    <property type="match status" value="1"/>
</dbReference>
<dbReference type="EMBL" id="JAUSUE010000012">
    <property type="protein sequence ID" value="MDQ0204075.1"/>
    <property type="molecule type" value="Genomic_DNA"/>
</dbReference>
<dbReference type="SUPFAM" id="SSF52096">
    <property type="entry name" value="ClpP/crotonase"/>
    <property type="match status" value="1"/>
</dbReference>
<gene>
    <name evidence="7" type="ORF">J2S01_001797</name>
</gene>
<dbReference type="NCBIfam" id="NF045542">
    <property type="entry name" value="Clp_rel_HeadMat"/>
    <property type="match status" value="1"/>
</dbReference>
<dbReference type="InterPro" id="IPR001907">
    <property type="entry name" value="ClpP"/>
</dbReference>
<dbReference type="PANTHER" id="PTHR10381">
    <property type="entry name" value="ATP-DEPENDENT CLP PROTEASE PROTEOLYTIC SUBUNIT"/>
    <property type="match status" value="1"/>
</dbReference>
<keyword evidence="8" id="KW-1185">Reference proteome</keyword>